<dbReference type="STRING" id="1229726.GRFL_2324"/>
<sequence length="351" mass="40230">MKILKYLFFLILIFIIGASIYIATKKSDFVVERTRTFHAPQELVYSEVNDYTTWRNWLPWAKSSGDMIIEYGEKTSGEGGSFSWRSDEIGEGDMKTIKANPYSEILQQLRIKTSLGQSVSEVYWEFEKQKDSTLITWGMRGEQSFMEKLAFIFHDQSVAEMMSPKFEEGLDNLENQIREKMQSYSINVDGITQHSGGYYMYMATASRITQVQDKIEAIFSDVNTYMEENSIERSGKPFVLYNQWNENQGTAIYSAGYFTPAQIITPEDSPILSGFLPAQRVLKTTLKGDYSNLKEAWAAAYTYIDENGLIVDEESQAFEVYLTGPNDNANPAKWVTQLYIPLQPEDTQEND</sequence>
<dbReference type="Proteomes" id="UP000186230">
    <property type="component" value="Chromosome"/>
</dbReference>
<dbReference type="KEGG" id="gfl:GRFL_2324"/>
<dbReference type="EMBL" id="CP016359">
    <property type="protein sequence ID" value="APU69048.1"/>
    <property type="molecule type" value="Genomic_DNA"/>
</dbReference>
<dbReference type="InterPro" id="IPR029442">
    <property type="entry name" value="GyrI-like"/>
</dbReference>
<keyword evidence="3" id="KW-1185">Reference proteome</keyword>
<evidence type="ECO:0000313" key="3">
    <source>
        <dbReference type="Proteomes" id="UP000186230"/>
    </source>
</evidence>
<dbReference type="OrthoDB" id="9807923at2"/>
<proteinExistence type="predicted"/>
<dbReference type="CDD" id="cd07818">
    <property type="entry name" value="SRPBCC_1"/>
    <property type="match status" value="1"/>
</dbReference>
<reference evidence="2 3" key="1">
    <citation type="submission" date="2016-07" db="EMBL/GenBank/DDBJ databases">
        <title>Multi-omics approach to identify versatile polysaccharide utilization systems of a marine flavobacterium Gramella flava.</title>
        <authorList>
            <person name="Tang K."/>
        </authorList>
    </citation>
    <scope>NUCLEOTIDE SEQUENCE [LARGE SCALE GENOMIC DNA]</scope>
    <source>
        <strain evidence="2 3">JLT2011</strain>
    </source>
</reference>
<evidence type="ECO:0000259" key="1">
    <source>
        <dbReference type="SMART" id="SM00871"/>
    </source>
</evidence>
<gene>
    <name evidence="2" type="ORF">GRFL_2324</name>
</gene>
<dbReference type="SUPFAM" id="SSF55136">
    <property type="entry name" value="Probable bacterial effector-binding domain"/>
    <property type="match status" value="1"/>
</dbReference>
<dbReference type="InterPro" id="IPR019587">
    <property type="entry name" value="Polyketide_cyclase/dehydratase"/>
</dbReference>
<feature type="domain" description="AraC effector-binding" evidence="1">
    <location>
        <begin position="204"/>
        <end position="343"/>
    </location>
</feature>
<evidence type="ECO:0000313" key="2">
    <source>
        <dbReference type="EMBL" id="APU69048.1"/>
    </source>
</evidence>
<dbReference type="RefSeq" id="WP_083644746.1">
    <property type="nucleotide sequence ID" value="NZ_AMRU01000011.1"/>
</dbReference>
<dbReference type="SUPFAM" id="SSF55961">
    <property type="entry name" value="Bet v1-like"/>
    <property type="match status" value="1"/>
</dbReference>
<dbReference type="InterPro" id="IPR023393">
    <property type="entry name" value="START-like_dom_sf"/>
</dbReference>
<dbReference type="AlphaFoldDB" id="A0A1L7I620"/>
<dbReference type="InterPro" id="IPR010499">
    <property type="entry name" value="AraC_E-bd"/>
</dbReference>
<dbReference type="Gene3D" id="3.30.530.20">
    <property type="match status" value="1"/>
</dbReference>
<dbReference type="SMART" id="SM00871">
    <property type="entry name" value="AraC_E_bind"/>
    <property type="match status" value="1"/>
</dbReference>
<name>A0A1L7I620_9FLAO</name>
<dbReference type="Pfam" id="PF10604">
    <property type="entry name" value="Polyketide_cyc2"/>
    <property type="match status" value="1"/>
</dbReference>
<accession>A0A1L7I620</accession>
<organism evidence="2 3">
    <name type="scientific">Christiangramia flava JLT2011</name>
    <dbReference type="NCBI Taxonomy" id="1229726"/>
    <lineage>
        <taxon>Bacteria</taxon>
        <taxon>Pseudomonadati</taxon>
        <taxon>Bacteroidota</taxon>
        <taxon>Flavobacteriia</taxon>
        <taxon>Flavobacteriales</taxon>
        <taxon>Flavobacteriaceae</taxon>
        <taxon>Christiangramia</taxon>
    </lineage>
</organism>
<dbReference type="InterPro" id="IPR011256">
    <property type="entry name" value="Reg_factor_effector_dom_sf"/>
</dbReference>
<dbReference type="Pfam" id="PF06445">
    <property type="entry name" value="GyrI-like"/>
    <property type="match status" value="1"/>
</dbReference>
<dbReference type="Gene3D" id="3.20.80.10">
    <property type="entry name" value="Regulatory factor, effector binding domain"/>
    <property type="match status" value="1"/>
</dbReference>
<protein>
    <recommendedName>
        <fullName evidence="1">AraC effector-binding domain-containing protein</fullName>
    </recommendedName>
</protein>